<dbReference type="Proteomes" id="UP000183769">
    <property type="component" value="Unassembled WGS sequence"/>
</dbReference>
<dbReference type="OrthoDB" id="200049at2157"/>
<gene>
    <name evidence="1" type="ORF">SAMN05216277_1126</name>
</gene>
<sequence length="284" mass="31363">MPITDEYGDGLARVDADVVADPSDYDTFVAVFARTYSHSENPAALVDLYNDFQKARAKRPNAGSSSLANKLGVPRSNIRRWTDDGAVPYVVQGLQTAETRGWIPMSFDSVEFRAMNRLIAWVLSSGSIHGERWGVQFVVDDDRARDRVEAALTMLDLEAREYDEAGTNINGTLLGVSADGSVLGRVLYSLGAPKGDDKQRPDVQLPPYLDRAPEGIKRAWLTEYLQNRRREQDGDPWISFGEDRPAVYQRQFVELVEDVTAASASASETDIYVSAAAVRELGLA</sequence>
<proteinExistence type="predicted"/>
<accession>A0A1I5U8E4</accession>
<evidence type="ECO:0000313" key="2">
    <source>
        <dbReference type="Proteomes" id="UP000183769"/>
    </source>
</evidence>
<keyword evidence="2" id="KW-1185">Reference proteome</keyword>
<dbReference type="AlphaFoldDB" id="A0A1I5U8E4"/>
<organism evidence="1 2">
    <name type="scientific">Halolamina pelagica</name>
    <dbReference type="NCBI Taxonomy" id="699431"/>
    <lineage>
        <taxon>Archaea</taxon>
        <taxon>Methanobacteriati</taxon>
        <taxon>Methanobacteriota</taxon>
        <taxon>Stenosarchaea group</taxon>
        <taxon>Halobacteria</taxon>
        <taxon>Halobacteriales</taxon>
        <taxon>Haloferacaceae</taxon>
    </lineage>
</organism>
<name>A0A1I5U8E4_9EURY</name>
<dbReference type="RefSeq" id="WP_074879250.1">
    <property type="nucleotide sequence ID" value="NZ_FOXI01000012.1"/>
</dbReference>
<protein>
    <submittedName>
        <fullName evidence="1">Uncharacterized protein</fullName>
    </submittedName>
</protein>
<reference evidence="2" key="1">
    <citation type="submission" date="2016-10" db="EMBL/GenBank/DDBJ databases">
        <authorList>
            <person name="Varghese N."/>
            <person name="Submissions S."/>
        </authorList>
    </citation>
    <scope>NUCLEOTIDE SEQUENCE [LARGE SCALE GENOMIC DNA]</scope>
    <source>
        <strain evidence="2">CGMCC 1.10329</strain>
    </source>
</reference>
<dbReference type="EMBL" id="FOXI01000012">
    <property type="protein sequence ID" value="SFP91534.1"/>
    <property type="molecule type" value="Genomic_DNA"/>
</dbReference>
<evidence type="ECO:0000313" key="1">
    <source>
        <dbReference type="EMBL" id="SFP91534.1"/>
    </source>
</evidence>